<dbReference type="InterPro" id="IPR028082">
    <property type="entry name" value="Peripla_BP_I"/>
</dbReference>
<evidence type="ECO:0000313" key="11">
    <source>
        <dbReference type="Proteomes" id="UP000199289"/>
    </source>
</evidence>
<keyword evidence="6" id="KW-0449">Lipoprotein</keyword>
<dbReference type="CDD" id="cd06354">
    <property type="entry name" value="PBP1_PrnA-like"/>
    <property type="match status" value="1"/>
</dbReference>
<dbReference type="InterPro" id="IPR050957">
    <property type="entry name" value="BMP_lipoprotein"/>
</dbReference>
<reference evidence="10" key="1">
    <citation type="submission" date="2016-10" db="EMBL/GenBank/DDBJ databases">
        <authorList>
            <person name="de Groot N.N."/>
        </authorList>
    </citation>
    <scope>NUCLEOTIDE SEQUENCE [LARGE SCALE GENOMIC DNA]</scope>
    <source>
        <strain evidence="10">CGMCC 1.12397</strain>
    </source>
</reference>
<feature type="domain" description="ABC transporter substrate-binding protein PnrA-like" evidence="8">
    <location>
        <begin position="58"/>
        <end position="370"/>
    </location>
</feature>
<proteinExistence type="inferred from homology"/>
<keyword evidence="3" id="KW-1003">Cell membrane</keyword>
<comment type="similarity">
    <text evidence="2">Belongs to the BMP lipoprotein family.</text>
</comment>
<dbReference type="EMBL" id="FNKQ01000002">
    <property type="protein sequence ID" value="SDQ44789.1"/>
    <property type="molecule type" value="Genomic_DNA"/>
</dbReference>
<dbReference type="SUPFAM" id="SSF53822">
    <property type="entry name" value="Periplasmic binding protein-like I"/>
    <property type="match status" value="1"/>
</dbReference>
<organism evidence="10 11">
    <name type="scientific">Halopelagius longus</name>
    <dbReference type="NCBI Taxonomy" id="1236180"/>
    <lineage>
        <taxon>Archaea</taxon>
        <taxon>Methanobacteriati</taxon>
        <taxon>Methanobacteriota</taxon>
        <taxon>Stenosarchaea group</taxon>
        <taxon>Halobacteria</taxon>
        <taxon>Halobacteriales</taxon>
        <taxon>Haloferacaceae</taxon>
    </lineage>
</organism>
<evidence type="ECO:0000313" key="9">
    <source>
        <dbReference type="EMBL" id="RDI70567.1"/>
    </source>
</evidence>
<evidence type="ECO:0000256" key="7">
    <source>
        <dbReference type="SAM" id="MobiDB-lite"/>
    </source>
</evidence>
<evidence type="ECO:0000259" key="8">
    <source>
        <dbReference type="Pfam" id="PF02608"/>
    </source>
</evidence>
<comment type="subcellular location">
    <subcellularLocation>
        <location evidence="1">Cell membrane</location>
        <topology evidence="1">Lipid-anchor</topology>
    </subcellularLocation>
</comment>
<dbReference type="InterPro" id="IPR019546">
    <property type="entry name" value="TAT_signal_bac_arc"/>
</dbReference>
<dbReference type="Pfam" id="PF02608">
    <property type="entry name" value="Bmp"/>
    <property type="match status" value="1"/>
</dbReference>
<protein>
    <submittedName>
        <fullName evidence="9">BMP family ABC transporter substrate-binding protein</fullName>
    </submittedName>
    <submittedName>
        <fullName evidence="10">Nucleoside-binding protein</fullName>
    </submittedName>
</protein>
<dbReference type="AlphaFoldDB" id="A0A1H1AYP9"/>
<evidence type="ECO:0000256" key="3">
    <source>
        <dbReference type="ARBA" id="ARBA00022475"/>
    </source>
</evidence>
<dbReference type="PROSITE" id="PS51257">
    <property type="entry name" value="PROKAR_LIPOPROTEIN"/>
    <property type="match status" value="1"/>
</dbReference>
<dbReference type="InterPro" id="IPR003760">
    <property type="entry name" value="PnrA-like"/>
</dbReference>
<dbReference type="EMBL" id="QQST01000001">
    <property type="protein sequence ID" value="RDI70567.1"/>
    <property type="molecule type" value="Genomic_DNA"/>
</dbReference>
<feature type="region of interest" description="Disordered" evidence="7">
    <location>
        <begin position="19"/>
        <end position="55"/>
    </location>
</feature>
<dbReference type="RefSeq" id="WP_092535415.1">
    <property type="nucleotide sequence ID" value="NZ_FNKQ01000002.1"/>
</dbReference>
<keyword evidence="5" id="KW-0472">Membrane</keyword>
<evidence type="ECO:0000256" key="1">
    <source>
        <dbReference type="ARBA" id="ARBA00004193"/>
    </source>
</evidence>
<keyword evidence="4" id="KW-0732">Signal</keyword>
<evidence type="ECO:0000313" key="10">
    <source>
        <dbReference type="EMBL" id="SDQ44789.1"/>
    </source>
</evidence>
<evidence type="ECO:0000256" key="4">
    <source>
        <dbReference type="ARBA" id="ARBA00022729"/>
    </source>
</evidence>
<reference evidence="9 12" key="3">
    <citation type="submission" date="2018-07" db="EMBL/GenBank/DDBJ databases">
        <title>Genome sequence of extremly halophilic archaeon Halopelagius longus strain BC12-B1.</title>
        <authorList>
            <person name="Zhang X."/>
        </authorList>
    </citation>
    <scope>NUCLEOTIDE SEQUENCE [LARGE SCALE GENOMIC DNA]</scope>
    <source>
        <strain evidence="9 12">BC12-B1</strain>
    </source>
</reference>
<dbReference type="NCBIfam" id="TIGR01409">
    <property type="entry name" value="TAT_signal_seq"/>
    <property type="match status" value="1"/>
</dbReference>
<dbReference type="PANTHER" id="PTHR34296">
    <property type="entry name" value="TRANSCRIPTIONAL ACTIVATOR PROTEIN MED"/>
    <property type="match status" value="1"/>
</dbReference>
<keyword evidence="12" id="KW-1185">Reference proteome</keyword>
<dbReference type="Gene3D" id="3.40.50.2300">
    <property type="match status" value="2"/>
</dbReference>
<gene>
    <name evidence="9" type="ORF">DWB78_01865</name>
    <name evidence="10" type="ORF">SAMN05216278_1552</name>
</gene>
<evidence type="ECO:0000313" key="12">
    <source>
        <dbReference type="Proteomes" id="UP000255421"/>
    </source>
</evidence>
<evidence type="ECO:0000256" key="5">
    <source>
        <dbReference type="ARBA" id="ARBA00023136"/>
    </source>
</evidence>
<evidence type="ECO:0000256" key="6">
    <source>
        <dbReference type="ARBA" id="ARBA00023288"/>
    </source>
</evidence>
<accession>A0A1H1AYP9</accession>
<dbReference type="OrthoDB" id="26626at2157"/>
<evidence type="ECO:0000256" key="2">
    <source>
        <dbReference type="ARBA" id="ARBA00008610"/>
    </source>
</evidence>
<name>A0A1H1AYP9_9EURY</name>
<dbReference type="Proteomes" id="UP000199289">
    <property type="component" value="Unassembled WGS sequence"/>
</dbReference>
<sequence length="375" mass="38513">MDRRTFIKATGLAGAVGLAGCTGGPSGDGGTETTGSSGEGGESETQQTTGASEPEAHVGVVYATGGLGDGSFNDQAQQGIQQAADEYGVAYNEAQPDEVSQFQNFQQQFASSTNPNYDLVACIGYLQADSLSQTAQSYPDQEFMIVDSTVDADNVASYVFKEHQGSFLAGQMAGLLTTQEFSAGDGQTNPDQKTVGFVGGVEGGLIAKFEAGFKAGVKNADDSVEVQSTYVGSFNDPSAGKEAALSMYNSGADIVYHAAGNTGTGVFQAAKEQGAFAIGVDRDQSLTKPSFAGVILGSMVKRVDTAVYNAVESVVNGEFEGGSTVTLGLEQDGVALVYGDSLGSEIPSDVKDSVSSVREEIISGSISVPTDPSEV</sequence>
<dbReference type="GO" id="GO:0005886">
    <property type="term" value="C:plasma membrane"/>
    <property type="evidence" value="ECO:0007669"/>
    <property type="project" value="UniProtKB-SubCell"/>
</dbReference>
<dbReference type="PANTHER" id="PTHR34296:SF2">
    <property type="entry name" value="ABC TRANSPORTER GUANOSINE-BINDING PROTEIN NUPN"/>
    <property type="match status" value="1"/>
</dbReference>
<reference evidence="11" key="2">
    <citation type="submission" date="2016-10" db="EMBL/GenBank/DDBJ databases">
        <authorList>
            <person name="Varghese N."/>
            <person name="Submissions S."/>
        </authorList>
    </citation>
    <scope>NUCLEOTIDE SEQUENCE [LARGE SCALE GENOMIC DNA]</scope>
    <source>
        <strain evidence="11">CGMCC 1.12397</strain>
    </source>
</reference>
<dbReference type="Proteomes" id="UP000255421">
    <property type="component" value="Unassembled WGS sequence"/>
</dbReference>
<feature type="compositionally biased region" description="Gly residues" evidence="7">
    <location>
        <begin position="20"/>
        <end position="40"/>
    </location>
</feature>